<organism evidence="2 3">
    <name type="scientific">Cetraspora pellucida</name>
    <dbReference type="NCBI Taxonomy" id="1433469"/>
    <lineage>
        <taxon>Eukaryota</taxon>
        <taxon>Fungi</taxon>
        <taxon>Fungi incertae sedis</taxon>
        <taxon>Mucoromycota</taxon>
        <taxon>Glomeromycotina</taxon>
        <taxon>Glomeromycetes</taxon>
        <taxon>Diversisporales</taxon>
        <taxon>Gigasporaceae</taxon>
        <taxon>Cetraspora</taxon>
    </lineage>
</organism>
<keyword evidence="3" id="KW-1185">Reference proteome</keyword>
<dbReference type="AlphaFoldDB" id="A0A9N9EF63"/>
<accession>A0A9N9EF63</accession>
<dbReference type="Proteomes" id="UP000789759">
    <property type="component" value="Unassembled WGS sequence"/>
</dbReference>
<feature type="compositionally biased region" description="Polar residues" evidence="1">
    <location>
        <begin position="29"/>
        <end position="55"/>
    </location>
</feature>
<evidence type="ECO:0000313" key="2">
    <source>
        <dbReference type="EMBL" id="CAG8671555.1"/>
    </source>
</evidence>
<sequence length="137" mass="15731">MDHARKRTSTVIRCKSAQHNLPYIDLSEEQTSTSNAPKTPSTSSNSTQITKNGSMETQLDEHNNNAMLHSLKDYFSNNNKNFVDDISENNSINSNSKRKNQVDDTIHTEFPDLIKPKMKNQQVTYKKEQRFKDAKII</sequence>
<evidence type="ECO:0000313" key="3">
    <source>
        <dbReference type="Proteomes" id="UP000789759"/>
    </source>
</evidence>
<name>A0A9N9EF63_9GLOM</name>
<gene>
    <name evidence="2" type="ORF">CPELLU_LOCUS10302</name>
</gene>
<comment type="caution">
    <text evidence="2">The sequence shown here is derived from an EMBL/GenBank/DDBJ whole genome shotgun (WGS) entry which is preliminary data.</text>
</comment>
<dbReference type="EMBL" id="CAJVQA010008429">
    <property type="protein sequence ID" value="CAG8671555.1"/>
    <property type="molecule type" value="Genomic_DNA"/>
</dbReference>
<proteinExistence type="predicted"/>
<reference evidence="2" key="1">
    <citation type="submission" date="2021-06" db="EMBL/GenBank/DDBJ databases">
        <authorList>
            <person name="Kallberg Y."/>
            <person name="Tangrot J."/>
            <person name="Rosling A."/>
        </authorList>
    </citation>
    <scope>NUCLEOTIDE SEQUENCE</scope>
    <source>
        <strain evidence="2">FL966</strain>
    </source>
</reference>
<feature type="region of interest" description="Disordered" evidence="1">
    <location>
        <begin position="23"/>
        <end position="55"/>
    </location>
</feature>
<protein>
    <submittedName>
        <fullName evidence="2">17178_t:CDS:1</fullName>
    </submittedName>
</protein>
<evidence type="ECO:0000256" key="1">
    <source>
        <dbReference type="SAM" id="MobiDB-lite"/>
    </source>
</evidence>